<comment type="similarity">
    <text evidence="9">Belongs to the DNA polymerase type-C family. DnaE2 subfamily.</text>
</comment>
<feature type="region of interest" description="Disordered" evidence="10">
    <location>
        <begin position="1"/>
        <end position="32"/>
    </location>
</feature>
<dbReference type="Proteomes" id="UP001212602">
    <property type="component" value="Unassembled WGS sequence"/>
</dbReference>
<dbReference type="GO" id="GO:0006281">
    <property type="term" value="P:DNA repair"/>
    <property type="evidence" value="ECO:0007669"/>
    <property type="project" value="UniProtKB-UniRule"/>
</dbReference>
<dbReference type="GO" id="GO:0006260">
    <property type="term" value="P:DNA replication"/>
    <property type="evidence" value="ECO:0007669"/>
    <property type="project" value="UniProtKB-KW"/>
</dbReference>
<sequence>MPDLSAKEEAARHGRRSTLPQALPPGPQRPGLPAYTELHAITNFSFQRGASHPEELAVHAWSRGYCGLAITDECSVAGVVRAMVGLKEFIEDLDELERKEPERPKLPRNPDFRLLYGSEFRLERYTLVALARDLKSWGQLCETITAARTQDEVQKGRYQLEGGLAALAALRDCELLFVPHRHSGAPIDIDTLVADLRAVAEQVVPPADPAQPDEEAPPGLWLAVELHHELDDDLWLAALQQAGERSGVPCVAAGGVRMHVRSRKPLLDVLTAVDLGRPVAECGLARAANAERHLRSRMRLARTYPAQLLARTMQVRARCGFSLEALRKHYQYPLELVEPNETAAQTLRRKTWAGAQQRYPGGVPESVQVQVRRELDLIIELGYEMFFLTVEDIVAFAREKKILCQGRGSSANSAVCYCLGITALAPDDANLLFERFLSRERKEPPDIDVDFEHQRREEVIQYIYGKYGRERAAIAAVVIAWRTRSAIRDVGKALGVDARLIDAFAKDHHWFDSLGPGQEASAQSVMTEGVIASLQQAMDKSGAVAPPHKLHLWVELARTLRGFPRHLSQHVGGFVLTEGRLTSLVPVENASMKDRSVIQWDKDDLEAMGMLKVDVLALGMLSAIRRALRFMNDWRGTQCEMHQLPNDDEATYDMICAADTIGVFQIESRAQMSMLPRLRPRCYYDLVVEVAIVRPGPIHGGMVHPYLKQRERQRRGDPIVLAKEELDDALGRTLGVPIFQEQVMQIAMIAAGFTADEADRLRRAMAAWKKKGGIDRFHDQLVEGMVARDYDRAFAEAIFKQCEGFGEYGFPESHAASFALLVTVSAWLKCHEPACFLAALLDSQPMGFYTPSQLVQDARRHGVQVRPVDVMASEWDSTLEPRTPGFESPQLEPRHAARQGRQQGRGQPAVRLGLSRIEGLSQAGAQRLIEARAQQPFCSVEDLALRAALDSRDMAALAGAEALRALAGHRRQQVWEATGPRVAGTGRQARPRAGAPAPPPATASLLREVPVHEAPLQLPLASEGEEIVGDYAAMGFTLRRHPLALLRPRLARLRLLSARELEAVPHGRTVRACGIVTVRQRPGTAKGTIFVTLEDETGPVNVIVWPGVVEAWRVPLLQSQLLAVQGQWQCAQNEEAGGGQVRHLIAARFKDLTPWLGQLAKRQRSRDFH</sequence>
<keyword evidence="5 9" id="KW-0227">DNA damage</keyword>
<dbReference type="GO" id="GO:0008408">
    <property type="term" value="F:3'-5' exonuclease activity"/>
    <property type="evidence" value="ECO:0007669"/>
    <property type="project" value="InterPro"/>
</dbReference>
<dbReference type="InterPro" id="IPR040982">
    <property type="entry name" value="DNA_pol3_finger"/>
</dbReference>
<dbReference type="Gene3D" id="3.20.20.140">
    <property type="entry name" value="Metal-dependent hydrolases"/>
    <property type="match status" value="1"/>
</dbReference>
<keyword evidence="16" id="KW-1185">Reference proteome</keyword>
<keyword evidence="3 9" id="KW-0548">Nucleotidyltransferase</keyword>
<comment type="function">
    <text evidence="9">DNA polymerase involved in damage-induced mutagenesis and translesion synthesis (TLS). It is not the major replicative DNA polymerase.</text>
</comment>
<feature type="domain" description="Bacterial DNA polymerase III alpha subunit NTPase" evidence="12">
    <location>
        <begin position="346"/>
        <end position="617"/>
    </location>
</feature>
<dbReference type="Pfam" id="PF17657">
    <property type="entry name" value="DNA_pol3_finger"/>
    <property type="match status" value="1"/>
</dbReference>
<dbReference type="InterPro" id="IPR029460">
    <property type="entry name" value="DNAPol_HHH"/>
</dbReference>
<dbReference type="NCBIfam" id="TIGR00594">
    <property type="entry name" value="polc"/>
    <property type="match status" value="1"/>
</dbReference>
<evidence type="ECO:0000313" key="15">
    <source>
        <dbReference type="EMBL" id="MDA7417292.1"/>
    </source>
</evidence>
<keyword evidence="4 9" id="KW-0235">DNA replication</keyword>
<dbReference type="RefSeq" id="WP_271428533.1">
    <property type="nucleotide sequence ID" value="NZ_JAQIPB010000006.1"/>
</dbReference>
<evidence type="ECO:0000256" key="6">
    <source>
        <dbReference type="ARBA" id="ARBA00022932"/>
    </source>
</evidence>
<dbReference type="AlphaFoldDB" id="A0AAE3T1E6"/>
<feature type="domain" description="DNA polymerase III alpha subunit finger" evidence="14">
    <location>
        <begin position="620"/>
        <end position="788"/>
    </location>
</feature>
<reference evidence="15" key="1">
    <citation type="submission" date="2023-01" db="EMBL/GenBank/DDBJ databases">
        <title>Xenophilus mangrovi sp. nov., isolated from soil of Mangrove nature reserve.</title>
        <authorList>
            <person name="Xu S."/>
            <person name="Liu Z."/>
            <person name="Xu Y."/>
        </authorList>
    </citation>
    <scope>NUCLEOTIDE SEQUENCE</scope>
    <source>
        <strain evidence="15">YW8</strain>
    </source>
</reference>
<comment type="caution">
    <text evidence="15">The sequence shown here is derived from an EMBL/GenBank/DDBJ whole genome shotgun (WGS) entry which is preliminary data.</text>
</comment>
<organism evidence="15 16">
    <name type="scientific">Xenophilus arseniciresistens</name>
    <dbReference type="NCBI Taxonomy" id="1283306"/>
    <lineage>
        <taxon>Bacteria</taxon>
        <taxon>Pseudomonadati</taxon>
        <taxon>Pseudomonadota</taxon>
        <taxon>Betaproteobacteria</taxon>
        <taxon>Burkholderiales</taxon>
        <taxon>Comamonadaceae</taxon>
        <taxon>Xenophilus</taxon>
    </lineage>
</organism>
<name>A0AAE3T1E6_9BURK</name>
<feature type="domain" description="PHP" evidence="11">
    <location>
        <begin position="37"/>
        <end position="152"/>
    </location>
</feature>
<keyword evidence="6 9" id="KW-0239">DNA-directed DNA polymerase</keyword>
<dbReference type="EMBL" id="JAQIPB010000006">
    <property type="protein sequence ID" value="MDA7417292.1"/>
    <property type="molecule type" value="Genomic_DNA"/>
</dbReference>
<evidence type="ECO:0000313" key="16">
    <source>
        <dbReference type="Proteomes" id="UP001212602"/>
    </source>
</evidence>
<dbReference type="Gene3D" id="1.10.150.870">
    <property type="match status" value="1"/>
</dbReference>
<evidence type="ECO:0000256" key="5">
    <source>
        <dbReference type="ARBA" id="ARBA00022763"/>
    </source>
</evidence>
<evidence type="ECO:0000256" key="1">
    <source>
        <dbReference type="ARBA" id="ARBA00022490"/>
    </source>
</evidence>
<dbReference type="SUPFAM" id="SSF89550">
    <property type="entry name" value="PHP domain-like"/>
    <property type="match status" value="1"/>
</dbReference>
<evidence type="ECO:0000256" key="10">
    <source>
        <dbReference type="SAM" id="MobiDB-lite"/>
    </source>
</evidence>
<feature type="domain" description="DNA polymerase helix-hairpin-helix motif" evidence="13">
    <location>
        <begin position="862"/>
        <end position="972"/>
    </location>
</feature>
<protein>
    <recommendedName>
        <fullName evidence="9">Error-prone DNA polymerase</fullName>
        <ecNumber evidence="9">2.7.7.7</ecNumber>
    </recommendedName>
</protein>
<dbReference type="InterPro" id="IPR016195">
    <property type="entry name" value="Pol/histidinol_Pase-like"/>
</dbReference>
<dbReference type="PANTHER" id="PTHR32294">
    <property type="entry name" value="DNA POLYMERASE III SUBUNIT ALPHA"/>
    <property type="match status" value="1"/>
</dbReference>
<comment type="catalytic activity">
    <reaction evidence="8 9">
        <text>DNA(n) + a 2'-deoxyribonucleoside 5'-triphosphate = DNA(n+1) + diphosphate</text>
        <dbReference type="Rhea" id="RHEA:22508"/>
        <dbReference type="Rhea" id="RHEA-COMP:17339"/>
        <dbReference type="Rhea" id="RHEA-COMP:17340"/>
        <dbReference type="ChEBI" id="CHEBI:33019"/>
        <dbReference type="ChEBI" id="CHEBI:61560"/>
        <dbReference type="ChEBI" id="CHEBI:173112"/>
        <dbReference type="EC" id="2.7.7.7"/>
    </reaction>
</comment>
<evidence type="ECO:0000256" key="7">
    <source>
        <dbReference type="ARBA" id="ARBA00023204"/>
    </source>
</evidence>
<dbReference type="Pfam" id="PF02811">
    <property type="entry name" value="PHP"/>
    <property type="match status" value="1"/>
</dbReference>
<dbReference type="Pfam" id="PF07733">
    <property type="entry name" value="DNA_pol3_alpha"/>
    <property type="match status" value="1"/>
</dbReference>
<dbReference type="InterPro" id="IPR023073">
    <property type="entry name" value="DnaE2"/>
</dbReference>
<gene>
    <name evidence="9" type="primary">dnaE2</name>
    <name evidence="15" type="ORF">PGB34_13055</name>
</gene>
<dbReference type="PANTHER" id="PTHR32294:SF4">
    <property type="entry name" value="ERROR-PRONE DNA POLYMERASE"/>
    <property type="match status" value="1"/>
</dbReference>
<keyword evidence="2 9" id="KW-0808">Transferase</keyword>
<dbReference type="InterPro" id="IPR004013">
    <property type="entry name" value="PHP_dom"/>
</dbReference>
<evidence type="ECO:0000259" key="12">
    <source>
        <dbReference type="Pfam" id="PF07733"/>
    </source>
</evidence>
<evidence type="ECO:0000256" key="4">
    <source>
        <dbReference type="ARBA" id="ARBA00022705"/>
    </source>
</evidence>
<keyword evidence="1 9" id="KW-0963">Cytoplasm</keyword>
<dbReference type="InterPro" id="IPR004805">
    <property type="entry name" value="DnaE2/DnaE/PolC"/>
</dbReference>
<dbReference type="InterPro" id="IPR011708">
    <property type="entry name" value="DNA_pol3_alpha_NTPase_dom"/>
</dbReference>
<evidence type="ECO:0000256" key="8">
    <source>
        <dbReference type="ARBA" id="ARBA00049244"/>
    </source>
</evidence>
<dbReference type="GO" id="GO:0003887">
    <property type="term" value="F:DNA-directed DNA polymerase activity"/>
    <property type="evidence" value="ECO:0007669"/>
    <property type="project" value="UniProtKB-UniRule"/>
</dbReference>
<proteinExistence type="inferred from homology"/>
<dbReference type="NCBIfam" id="NF004225">
    <property type="entry name" value="PRK05672.1"/>
    <property type="match status" value="1"/>
</dbReference>
<keyword evidence="7 9" id="KW-0234">DNA repair</keyword>
<evidence type="ECO:0000256" key="9">
    <source>
        <dbReference type="HAMAP-Rule" id="MF_01902"/>
    </source>
</evidence>
<dbReference type="HAMAP" id="MF_01902">
    <property type="entry name" value="DNApol_error_prone"/>
    <property type="match status" value="1"/>
</dbReference>
<dbReference type="Pfam" id="PF14579">
    <property type="entry name" value="HHH_6"/>
    <property type="match status" value="1"/>
</dbReference>
<evidence type="ECO:0000259" key="13">
    <source>
        <dbReference type="Pfam" id="PF14579"/>
    </source>
</evidence>
<dbReference type="EC" id="2.7.7.7" evidence="9"/>
<feature type="region of interest" description="Disordered" evidence="10">
    <location>
        <begin position="878"/>
        <end position="908"/>
    </location>
</feature>
<evidence type="ECO:0000259" key="14">
    <source>
        <dbReference type="Pfam" id="PF17657"/>
    </source>
</evidence>
<comment type="subcellular location">
    <subcellularLocation>
        <location evidence="9">Cytoplasm</location>
    </subcellularLocation>
</comment>
<evidence type="ECO:0000256" key="3">
    <source>
        <dbReference type="ARBA" id="ARBA00022695"/>
    </source>
</evidence>
<feature type="compositionally biased region" description="Basic and acidic residues" evidence="10">
    <location>
        <begin position="1"/>
        <end position="12"/>
    </location>
</feature>
<evidence type="ECO:0000259" key="11">
    <source>
        <dbReference type="Pfam" id="PF02811"/>
    </source>
</evidence>
<accession>A0AAE3T1E6</accession>
<dbReference type="GO" id="GO:0005737">
    <property type="term" value="C:cytoplasm"/>
    <property type="evidence" value="ECO:0007669"/>
    <property type="project" value="UniProtKB-SubCell"/>
</dbReference>
<evidence type="ECO:0000256" key="2">
    <source>
        <dbReference type="ARBA" id="ARBA00022679"/>
    </source>
</evidence>
<dbReference type="CDD" id="cd04485">
    <property type="entry name" value="DnaE_OBF"/>
    <property type="match status" value="1"/>
</dbReference>